<feature type="transmembrane region" description="Helical" evidence="7">
    <location>
        <begin position="393"/>
        <end position="410"/>
    </location>
</feature>
<comment type="caution">
    <text evidence="8">The sequence shown here is derived from an EMBL/GenBank/DDBJ whole genome shotgun (WGS) entry which is preliminary data.</text>
</comment>
<keyword evidence="2" id="KW-0813">Transport</keyword>
<feature type="transmembrane region" description="Helical" evidence="7">
    <location>
        <begin position="147"/>
        <end position="167"/>
    </location>
</feature>
<dbReference type="InterPro" id="IPR050171">
    <property type="entry name" value="MFS_Transporters"/>
</dbReference>
<dbReference type="SUPFAM" id="SSF103473">
    <property type="entry name" value="MFS general substrate transporter"/>
    <property type="match status" value="1"/>
</dbReference>
<dbReference type="RefSeq" id="WP_344593000.1">
    <property type="nucleotide sequence ID" value="NZ_BAAARW010000020.1"/>
</dbReference>
<keyword evidence="3" id="KW-1003">Cell membrane</keyword>
<evidence type="ECO:0000256" key="7">
    <source>
        <dbReference type="SAM" id="Phobius"/>
    </source>
</evidence>
<sequence>MSEAMRGRPARPLGRSLRIRLLIGFVQRFLNAMLLPFMAIYLDRRFGQGHAATMVLAGVLLGILAGLYGGHLSERLGRRPVLLLSESGAAAAFAAMAVAAMPSWDSPIAVYAFFVLANALGNLGLPAHDAVIIDVTHTGDRKRVYTLNYWTINLALVGGSLAGAAFFPDHLPHMLAMAAVLGAGMALLTFVLVGETRPRRDGPRGRGRPGIARVLADYGPVVRDGALLRFVLAATMLMALEVQLTNYIAVRLARSMPEQDLVPFGPWEVRVDGAEMVGVLRGENTLLIVLLALFAERFLKRLREGPRLYGGIAAYTAGYVLLGVGSDVSLLLFGMLIATLGELLYVGVEQARLADSIPEASRTRHIAVYNLHVRAALVVGTLTWSATNVLPGWFVPALYTCLGVGAAFLYRAVPARRQEAEPVEPAARQGAGV</sequence>
<evidence type="ECO:0000256" key="3">
    <source>
        <dbReference type="ARBA" id="ARBA00022475"/>
    </source>
</evidence>
<dbReference type="PANTHER" id="PTHR23517:SF3">
    <property type="entry name" value="INTEGRAL MEMBRANE TRANSPORT PROTEIN"/>
    <property type="match status" value="1"/>
</dbReference>
<evidence type="ECO:0000313" key="8">
    <source>
        <dbReference type="EMBL" id="GAA2435020.1"/>
    </source>
</evidence>
<accession>A0ABP5WX84</accession>
<dbReference type="InterPro" id="IPR036259">
    <property type="entry name" value="MFS_trans_sf"/>
</dbReference>
<keyword evidence="6 7" id="KW-0472">Membrane</keyword>
<dbReference type="InterPro" id="IPR011701">
    <property type="entry name" value="MFS"/>
</dbReference>
<evidence type="ECO:0000313" key="9">
    <source>
        <dbReference type="Proteomes" id="UP001501231"/>
    </source>
</evidence>
<dbReference type="Proteomes" id="UP001501231">
    <property type="component" value="Unassembled WGS sequence"/>
</dbReference>
<keyword evidence="4 7" id="KW-0812">Transmembrane</keyword>
<gene>
    <name evidence="8" type="ORF">GCM10010191_57020</name>
</gene>
<evidence type="ECO:0000256" key="1">
    <source>
        <dbReference type="ARBA" id="ARBA00004651"/>
    </source>
</evidence>
<feature type="transmembrane region" description="Helical" evidence="7">
    <location>
        <begin position="81"/>
        <end position="102"/>
    </location>
</feature>
<name>A0ABP5WX84_9ACTN</name>
<feature type="transmembrane region" description="Helical" evidence="7">
    <location>
        <begin position="173"/>
        <end position="194"/>
    </location>
</feature>
<evidence type="ECO:0000256" key="4">
    <source>
        <dbReference type="ARBA" id="ARBA00022692"/>
    </source>
</evidence>
<evidence type="ECO:0000256" key="5">
    <source>
        <dbReference type="ARBA" id="ARBA00022989"/>
    </source>
</evidence>
<keyword evidence="9" id="KW-1185">Reference proteome</keyword>
<keyword evidence="5 7" id="KW-1133">Transmembrane helix</keyword>
<dbReference type="EMBL" id="BAAARW010000020">
    <property type="protein sequence ID" value="GAA2435020.1"/>
    <property type="molecule type" value="Genomic_DNA"/>
</dbReference>
<dbReference type="Gene3D" id="1.20.1250.20">
    <property type="entry name" value="MFS general substrate transporter like domains"/>
    <property type="match status" value="2"/>
</dbReference>
<dbReference type="PANTHER" id="PTHR23517">
    <property type="entry name" value="RESISTANCE PROTEIN MDTM, PUTATIVE-RELATED-RELATED"/>
    <property type="match status" value="1"/>
</dbReference>
<comment type="subcellular location">
    <subcellularLocation>
        <location evidence="1">Cell membrane</location>
        <topology evidence="1">Multi-pass membrane protein</topology>
    </subcellularLocation>
</comment>
<evidence type="ECO:0000256" key="6">
    <source>
        <dbReference type="ARBA" id="ARBA00023136"/>
    </source>
</evidence>
<dbReference type="Pfam" id="PF07690">
    <property type="entry name" value="MFS_1"/>
    <property type="match status" value="1"/>
</dbReference>
<feature type="transmembrane region" description="Helical" evidence="7">
    <location>
        <begin position="48"/>
        <end position="69"/>
    </location>
</feature>
<protein>
    <submittedName>
        <fullName evidence="8">MFS transporter</fullName>
    </submittedName>
</protein>
<proteinExistence type="predicted"/>
<feature type="transmembrane region" description="Helical" evidence="7">
    <location>
        <begin position="108"/>
        <end position="127"/>
    </location>
</feature>
<organism evidence="8 9">
    <name type="scientific">Actinomadura vinacea</name>
    <dbReference type="NCBI Taxonomy" id="115336"/>
    <lineage>
        <taxon>Bacteria</taxon>
        <taxon>Bacillati</taxon>
        <taxon>Actinomycetota</taxon>
        <taxon>Actinomycetes</taxon>
        <taxon>Streptosporangiales</taxon>
        <taxon>Thermomonosporaceae</taxon>
        <taxon>Actinomadura</taxon>
    </lineage>
</organism>
<feature type="transmembrane region" description="Helical" evidence="7">
    <location>
        <begin position="21"/>
        <end position="42"/>
    </location>
</feature>
<reference evidence="9" key="1">
    <citation type="journal article" date="2019" name="Int. J. Syst. Evol. Microbiol.">
        <title>The Global Catalogue of Microorganisms (GCM) 10K type strain sequencing project: providing services to taxonomists for standard genome sequencing and annotation.</title>
        <authorList>
            <consortium name="The Broad Institute Genomics Platform"/>
            <consortium name="The Broad Institute Genome Sequencing Center for Infectious Disease"/>
            <person name="Wu L."/>
            <person name="Ma J."/>
        </authorList>
    </citation>
    <scope>NUCLEOTIDE SEQUENCE [LARGE SCALE GENOMIC DNA]</scope>
    <source>
        <strain evidence="9">JCM 3325</strain>
    </source>
</reference>
<evidence type="ECO:0000256" key="2">
    <source>
        <dbReference type="ARBA" id="ARBA00022448"/>
    </source>
</evidence>